<evidence type="ECO:0000256" key="1">
    <source>
        <dbReference type="SAM" id="MobiDB-lite"/>
    </source>
</evidence>
<dbReference type="PANTHER" id="PTHR12459:SF6">
    <property type="entry name" value="GB|AAD46013.1"/>
    <property type="match status" value="1"/>
</dbReference>
<dbReference type="PANTHER" id="PTHR12459">
    <property type="entry name" value="TRANSMEMBRANE PROTEIN 135-RELATED"/>
    <property type="match status" value="1"/>
</dbReference>
<evidence type="ECO:0000313" key="4">
    <source>
        <dbReference type="EMBL" id="GAA94156.1"/>
    </source>
</evidence>
<dbReference type="Proteomes" id="UP000009131">
    <property type="component" value="Unassembled WGS sequence"/>
</dbReference>
<gene>
    <name evidence="4" type="primary">Mo00804</name>
    <name evidence="4" type="ORF">E5Q_00804</name>
</gene>
<feature type="transmembrane region" description="Helical" evidence="2">
    <location>
        <begin position="142"/>
        <end position="164"/>
    </location>
</feature>
<reference evidence="4 5" key="1">
    <citation type="journal article" date="2011" name="J. Gen. Appl. Microbiol.">
        <title>Draft genome sequencing of the enigmatic basidiomycete Mixia osmundae.</title>
        <authorList>
            <person name="Nishida H."/>
            <person name="Nagatsuka Y."/>
            <person name="Sugiyama J."/>
        </authorList>
    </citation>
    <scope>NUCLEOTIDE SEQUENCE [LARGE SCALE GENOMIC DNA]</scope>
    <source>
        <strain evidence="5">CBS 9802 / IAM 14324 / JCM 22182 / KY 12970</strain>
    </source>
</reference>
<keyword evidence="2" id="KW-0812">Transmembrane</keyword>
<feature type="transmembrane region" description="Helical" evidence="2">
    <location>
        <begin position="239"/>
        <end position="256"/>
    </location>
</feature>
<evidence type="ECO:0000259" key="3">
    <source>
        <dbReference type="Pfam" id="PF15982"/>
    </source>
</evidence>
<protein>
    <recommendedName>
        <fullName evidence="3">Transmembrane protein 135 N-terminal domain-containing protein</fullName>
    </recommendedName>
</protein>
<dbReference type="Pfam" id="PF15982">
    <property type="entry name" value="TMEM135_C_rich"/>
    <property type="match status" value="1"/>
</dbReference>
<dbReference type="HOGENOM" id="CLU_016206_1_1_1"/>
<evidence type="ECO:0000256" key="2">
    <source>
        <dbReference type="SAM" id="Phobius"/>
    </source>
</evidence>
<dbReference type="InterPro" id="IPR031926">
    <property type="entry name" value="TMEM135_N"/>
</dbReference>
<feature type="domain" description="Transmembrane protein 135 N-terminal" evidence="3">
    <location>
        <begin position="331"/>
        <end position="462"/>
    </location>
</feature>
<organism evidence="4 5">
    <name type="scientific">Mixia osmundae (strain CBS 9802 / IAM 14324 / JCM 22182 / KY 12970)</name>
    <dbReference type="NCBI Taxonomy" id="764103"/>
    <lineage>
        <taxon>Eukaryota</taxon>
        <taxon>Fungi</taxon>
        <taxon>Dikarya</taxon>
        <taxon>Basidiomycota</taxon>
        <taxon>Pucciniomycotina</taxon>
        <taxon>Mixiomycetes</taxon>
        <taxon>Mixiales</taxon>
        <taxon>Mixiaceae</taxon>
        <taxon>Mixia</taxon>
    </lineage>
</organism>
<reference evidence="4 5" key="2">
    <citation type="journal article" date="2012" name="Open Biol.">
        <title>Characteristics of nucleosomes and linker DNA regions on the genome of the basidiomycete Mixia osmundae revealed by mono- and dinucleosome mapping.</title>
        <authorList>
            <person name="Nishida H."/>
            <person name="Kondo S."/>
            <person name="Matsumoto T."/>
            <person name="Suzuki Y."/>
            <person name="Yoshikawa H."/>
            <person name="Taylor T.D."/>
            <person name="Sugiyama J."/>
        </authorList>
    </citation>
    <scope>NUCLEOTIDE SEQUENCE [LARGE SCALE GENOMIC DNA]</scope>
    <source>
        <strain evidence="5">CBS 9802 / IAM 14324 / JCM 22182 / KY 12970</strain>
    </source>
</reference>
<dbReference type="InterPro" id="IPR026749">
    <property type="entry name" value="Tmem135"/>
</dbReference>
<sequence length="537" mass="58262">MLGLFDIKIATSASRPYGPLRAGQPQVNTAADAHEMKDVELAAPEGIASPYNTSGRAKRPPRRPQNKRADSSFLKTATYKDKYLVILEHSLKHGLLVGAGAHLVLSAIKLAGGLLSLVIALTSRSKRPTLIKIVSTSFADAATRRLAGTLALFSLIWTAAYPALQKFGLERDDESDSLIDRIVRSLGQQAAASAGFVAGLALLVQTRSERVAWAPQIFCRGLYSHLKARPLFHVPNADMLLFGCVNAQILLGMYVYPDTLEKGYRRWMDKTAQFDHGFLEAYRAGIRGSAPSTRHVELLEHSVMEHGHPEHVAAWARWKPTMHSCCVPCGLSHRAEPSCLRSNARVLLNAFLAAMPMYAPVHLLPALIFHGKQFTKAPVVSGQKISLKIARSCAFLASYVGLARSAVCWLDAAKSMSGSQISAGPWFAASGALTSATLLWEEPHRRAELALYCAPKALESLFFTLSGVGLAASVPFGEVLLACAGTAMLMDCYVHKVNAVQPLPRALIAQIADPHLPTSSAHRAHKERRDTTRELLG</sequence>
<feature type="transmembrane region" description="Helical" evidence="2">
    <location>
        <begin position="460"/>
        <end position="481"/>
    </location>
</feature>
<keyword evidence="5" id="KW-1185">Reference proteome</keyword>
<feature type="compositionally biased region" description="Basic and acidic residues" evidence="1">
    <location>
        <begin position="527"/>
        <end position="537"/>
    </location>
</feature>
<feature type="compositionally biased region" description="Basic residues" evidence="1">
    <location>
        <begin position="56"/>
        <end position="66"/>
    </location>
</feature>
<dbReference type="OrthoDB" id="291792at2759"/>
<name>G7DU96_MIXOS</name>
<dbReference type="AlphaFoldDB" id="G7DU96"/>
<keyword evidence="2" id="KW-1133">Transmembrane helix</keyword>
<comment type="caution">
    <text evidence="4">The sequence shown here is derived from an EMBL/GenBank/DDBJ whole genome shotgun (WGS) entry which is preliminary data.</text>
</comment>
<feature type="region of interest" description="Disordered" evidence="1">
    <location>
        <begin position="518"/>
        <end position="537"/>
    </location>
</feature>
<keyword evidence="2" id="KW-0472">Membrane</keyword>
<dbReference type="InParanoid" id="G7DU96"/>
<dbReference type="eggNOG" id="KOG1398">
    <property type="taxonomic scope" value="Eukaryota"/>
</dbReference>
<accession>G7DU96</accession>
<proteinExistence type="predicted"/>
<feature type="region of interest" description="Disordered" evidence="1">
    <location>
        <begin position="47"/>
        <end position="71"/>
    </location>
</feature>
<dbReference type="EMBL" id="BABT02000028">
    <property type="protein sequence ID" value="GAA94156.1"/>
    <property type="molecule type" value="Genomic_DNA"/>
</dbReference>
<evidence type="ECO:0000313" key="5">
    <source>
        <dbReference type="Proteomes" id="UP000009131"/>
    </source>
</evidence>
<feature type="transmembrane region" description="Helical" evidence="2">
    <location>
        <begin position="346"/>
        <end position="369"/>
    </location>
</feature>
<feature type="transmembrane region" description="Helical" evidence="2">
    <location>
        <begin position="99"/>
        <end position="121"/>
    </location>
</feature>